<dbReference type="GO" id="GO:0008757">
    <property type="term" value="F:S-adenosylmethionine-dependent methyltransferase activity"/>
    <property type="evidence" value="ECO:0007669"/>
    <property type="project" value="InterPro"/>
</dbReference>
<protein>
    <submittedName>
        <fullName evidence="5">Type 11 methyltransferase</fullName>
    </submittedName>
</protein>
<dbReference type="InterPro" id="IPR029063">
    <property type="entry name" value="SAM-dependent_MTases_sf"/>
</dbReference>
<dbReference type="Proteomes" id="UP000215027">
    <property type="component" value="Chromosome I"/>
</dbReference>
<dbReference type="KEGG" id="pbf:CFX0092_A1044"/>
<evidence type="ECO:0000259" key="4">
    <source>
        <dbReference type="Pfam" id="PF08241"/>
    </source>
</evidence>
<evidence type="ECO:0000313" key="6">
    <source>
        <dbReference type="Proteomes" id="UP000215027"/>
    </source>
</evidence>
<dbReference type="AlphaFoldDB" id="A0A160T0J0"/>
<keyword evidence="3" id="KW-0808">Transferase</keyword>
<dbReference type="RefSeq" id="WP_095042487.1">
    <property type="nucleotide sequence ID" value="NZ_LN890655.1"/>
</dbReference>
<organism evidence="5 6">
    <name type="scientific">Candidatus Promineifilum breve</name>
    <dbReference type="NCBI Taxonomy" id="1806508"/>
    <lineage>
        <taxon>Bacteria</taxon>
        <taxon>Bacillati</taxon>
        <taxon>Chloroflexota</taxon>
        <taxon>Ardenticatenia</taxon>
        <taxon>Candidatus Promineifilales</taxon>
        <taxon>Candidatus Promineifilaceae</taxon>
        <taxon>Candidatus Promineifilum</taxon>
    </lineage>
</organism>
<dbReference type="PANTHER" id="PTHR44942">
    <property type="entry name" value="METHYLTRANSF_11 DOMAIN-CONTAINING PROTEIN"/>
    <property type="match status" value="1"/>
</dbReference>
<dbReference type="SUPFAM" id="SSF53335">
    <property type="entry name" value="S-adenosyl-L-methionine-dependent methyltransferases"/>
    <property type="match status" value="1"/>
</dbReference>
<dbReference type="GO" id="GO:0032259">
    <property type="term" value="P:methylation"/>
    <property type="evidence" value="ECO:0007669"/>
    <property type="project" value="UniProtKB-KW"/>
</dbReference>
<dbReference type="Pfam" id="PF08241">
    <property type="entry name" value="Methyltransf_11"/>
    <property type="match status" value="1"/>
</dbReference>
<name>A0A160T0J0_9CHLR</name>
<reference evidence="5" key="1">
    <citation type="submission" date="2016-01" db="EMBL/GenBank/DDBJ databases">
        <authorList>
            <person name="Mcilroy J.S."/>
            <person name="Karst M S."/>
            <person name="Albertsen M."/>
        </authorList>
    </citation>
    <scope>NUCLEOTIDE SEQUENCE</scope>
    <source>
        <strain evidence="5">Cfx-K</strain>
    </source>
</reference>
<evidence type="ECO:0000256" key="1">
    <source>
        <dbReference type="ARBA" id="ARBA00008361"/>
    </source>
</evidence>
<keyword evidence="6" id="KW-1185">Reference proteome</keyword>
<feature type="domain" description="Methyltransferase type 11" evidence="4">
    <location>
        <begin position="51"/>
        <end position="142"/>
    </location>
</feature>
<evidence type="ECO:0000313" key="5">
    <source>
        <dbReference type="EMBL" id="CUS02922.2"/>
    </source>
</evidence>
<sequence length="272" mass="29871">MVSPTDPEFAANIARFTGFADVYDAHRPRPPAALADVLCALAGVERPALVVDLGCGTGSSTRYWAERAEVVIGVEPSADMRRQAEAATEAANVTYRAGLSHETGIPDHCADIITCSQSLHWMLPEPTFAEAARVLRPNGVFAAYDYDWPPITPRWEAQAAYTRFRAGIGPLIQTHPVEDGLVSFEKEGHLERMGRSGRFRFTREFMLHHADEGSAERLVGLALSLGAVQTLLKLGLSPAEIGIDRLRDELSPLLGTATERWYWTSRVRVGIM</sequence>
<dbReference type="InterPro" id="IPR013216">
    <property type="entry name" value="Methyltransf_11"/>
</dbReference>
<keyword evidence="2 5" id="KW-0489">Methyltransferase</keyword>
<dbReference type="EMBL" id="LN890655">
    <property type="protein sequence ID" value="CUS02922.2"/>
    <property type="molecule type" value="Genomic_DNA"/>
</dbReference>
<evidence type="ECO:0000256" key="3">
    <source>
        <dbReference type="ARBA" id="ARBA00022679"/>
    </source>
</evidence>
<accession>A0A160T0J0</accession>
<gene>
    <name evidence="5" type="ORF">CFX0092_A1044</name>
</gene>
<dbReference type="OrthoDB" id="9797252at2"/>
<proteinExistence type="inferred from homology"/>
<dbReference type="Gene3D" id="3.40.50.150">
    <property type="entry name" value="Vaccinia Virus protein VP39"/>
    <property type="match status" value="1"/>
</dbReference>
<dbReference type="CDD" id="cd02440">
    <property type="entry name" value="AdoMet_MTases"/>
    <property type="match status" value="1"/>
</dbReference>
<comment type="similarity">
    <text evidence="1">Belongs to the methyltransferase superfamily.</text>
</comment>
<dbReference type="InterPro" id="IPR051052">
    <property type="entry name" value="Diverse_substrate_MTase"/>
</dbReference>
<evidence type="ECO:0000256" key="2">
    <source>
        <dbReference type="ARBA" id="ARBA00022603"/>
    </source>
</evidence>
<dbReference type="PANTHER" id="PTHR44942:SF4">
    <property type="entry name" value="METHYLTRANSFERASE TYPE 11 DOMAIN-CONTAINING PROTEIN"/>
    <property type="match status" value="1"/>
</dbReference>